<name>A0AAN9KBF2_CANGL</name>
<organism evidence="1 2">
    <name type="scientific">Canavalia gladiata</name>
    <name type="common">Sword bean</name>
    <name type="synonym">Dolichos gladiatus</name>
    <dbReference type="NCBI Taxonomy" id="3824"/>
    <lineage>
        <taxon>Eukaryota</taxon>
        <taxon>Viridiplantae</taxon>
        <taxon>Streptophyta</taxon>
        <taxon>Embryophyta</taxon>
        <taxon>Tracheophyta</taxon>
        <taxon>Spermatophyta</taxon>
        <taxon>Magnoliopsida</taxon>
        <taxon>eudicotyledons</taxon>
        <taxon>Gunneridae</taxon>
        <taxon>Pentapetalae</taxon>
        <taxon>rosids</taxon>
        <taxon>fabids</taxon>
        <taxon>Fabales</taxon>
        <taxon>Fabaceae</taxon>
        <taxon>Papilionoideae</taxon>
        <taxon>50 kb inversion clade</taxon>
        <taxon>NPAAA clade</taxon>
        <taxon>indigoferoid/millettioid clade</taxon>
        <taxon>Phaseoleae</taxon>
        <taxon>Canavalia</taxon>
    </lineage>
</organism>
<comment type="caution">
    <text evidence="1">The sequence shown here is derived from an EMBL/GenBank/DDBJ whole genome shotgun (WGS) entry which is preliminary data.</text>
</comment>
<dbReference type="Proteomes" id="UP001367508">
    <property type="component" value="Unassembled WGS sequence"/>
</dbReference>
<keyword evidence="2" id="KW-1185">Reference proteome</keyword>
<proteinExistence type="predicted"/>
<dbReference type="EMBL" id="JAYMYQ010000009">
    <property type="protein sequence ID" value="KAK7313042.1"/>
    <property type="molecule type" value="Genomic_DNA"/>
</dbReference>
<reference evidence="1 2" key="1">
    <citation type="submission" date="2024-01" db="EMBL/GenBank/DDBJ databases">
        <title>The genomes of 5 underutilized Papilionoideae crops provide insights into root nodulation and disease resistanc.</title>
        <authorList>
            <person name="Jiang F."/>
        </authorList>
    </citation>
    <scope>NUCLEOTIDE SEQUENCE [LARGE SCALE GENOMIC DNA]</scope>
    <source>
        <strain evidence="1">LVBAO_FW01</strain>
        <tissue evidence="1">Leaves</tissue>
    </source>
</reference>
<accession>A0AAN9KBF2</accession>
<sequence length="134" mass="15271">MQCRWLPGSHGLMVNLLVMNTMSTKSFGTRAILNTGHTPVGACNRLAALVLVKPSWQARAYIVVGACHDELEKPNLEVHMHGEIEEREGYVPEHAQVQHLRWSPCDQEIPHAHAISLRRNKVRMPWDPRRRAIL</sequence>
<protein>
    <submittedName>
        <fullName evidence="1">Uncharacterized protein</fullName>
    </submittedName>
</protein>
<dbReference type="AlphaFoldDB" id="A0AAN9KBF2"/>
<gene>
    <name evidence="1" type="ORF">VNO77_37389</name>
</gene>
<evidence type="ECO:0000313" key="2">
    <source>
        <dbReference type="Proteomes" id="UP001367508"/>
    </source>
</evidence>
<evidence type="ECO:0000313" key="1">
    <source>
        <dbReference type="EMBL" id="KAK7313042.1"/>
    </source>
</evidence>